<feature type="domain" description="PWWP" evidence="1">
    <location>
        <begin position="54"/>
        <end position="140"/>
    </location>
</feature>
<dbReference type="InterPro" id="IPR000313">
    <property type="entry name" value="PWWP_dom"/>
</dbReference>
<accession>A0A835LWG5</accession>
<sequence length="153" mass="17527">MEEEEEEEEVGYLNYKNFDGRKFSSSRSSLTSLHENVNEVEECIHLDGLDGSLWARSGKRYPVWPAIVIDPLTKAPDSVLKSCIAGAICVMYFGYSGDGKERDYAWVKHGMIFSFRRLCGQGQTQLHKSKPSEFRMAIEKPFSRTWLCRYVNG</sequence>
<keyword evidence="3" id="KW-1185">Reference proteome</keyword>
<dbReference type="Pfam" id="PF00855">
    <property type="entry name" value="PWWP"/>
    <property type="match status" value="1"/>
</dbReference>
<gene>
    <name evidence="2" type="ORF">IFM89_024424</name>
</gene>
<evidence type="ECO:0000259" key="1">
    <source>
        <dbReference type="Pfam" id="PF00855"/>
    </source>
</evidence>
<reference evidence="2 3" key="1">
    <citation type="submission" date="2020-10" db="EMBL/GenBank/DDBJ databases">
        <title>The Coptis chinensis genome and diversification of protoberbering-type alkaloids.</title>
        <authorList>
            <person name="Wang B."/>
            <person name="Shu S."/>
            <person name="Song C."/>
            <person name="Liu Y."/>
        </authorList>
    </citation>
    <scope>NUCLEOTIDE SEQUENCE [LARGE SCALE GENOMIC DNA]</scope>
    <source>
        <strain evidence="2">HL-2020</strain>
        <tissue evidence="2">Leaf</tissue>
    </source>
</reference>
<organism evidence="2 3">
    <name type="scientific">Coptis chinensis</name>
    <dbReference type="NCBI Taxonomy" id="261450"/>
    <lineage>
        <taxon>Eukaryota</taxon>
        <taxon>Viridiplantae</taxon>
        <taxon>Streptophyta</taxon>
        <taxon>Embryophyta</taxon>
        <taxon>Tracheophyta</taxon>
        <taxon>Spermatophyta</taxon>
        <taxon>Magnoliopsida</taxon>
        <taxon>Ranunculales</taxon>
        <taxon>Ranunculaceae</taxon>
        <taxon>Coptidoideae</taxon>
        <taxon>Coptis</taxon>
    </lineage>
</organism>
<evidence type="ECO:0000313" key="3">
    <source>
        <dbReference type="Proteomes" id="UP000631114"/>
    </source>
</evidence>
<dbReference type="SUPFAM" id="SSF63748">
    <property type="entry name" value="Tudor/PWWP/MBT"/>
    <property type="match status" value="1"/>
</dbReference>
<dbReference type="Proteomes" id="UP000631114">
    <property type="component" value="Unassembled WGS sequence"/>
</dbReference>
<comment type="caution">
    <text evidence="2">The sequence shown here is derived from an EMBL/GenBank/DDBJ whole genome shotgun (WGS) entry which is preliminary data.</text>
</comment>
<proteinExistence type="predicted"/>
<dbReference type="OrthoDB" id="1750457at2759"/>
<dbReference type="AlphaFoldDB" id="A0A835LWG5"/>
<evidence type="ECO:0000313" key="2">
    <source>
        <dbReference type="EMBL" id="KAF9601961.1"/>
    </source>
</evidence>
<dbReference type="Gene3D" id="2.30.30.140">
    <property type="match status" value="1"/>
</dbReference>
<dbReference type="EMBL" id="JADFTS010000006">
    <property type="protein sequence ID" value="KAF9601961.1"/>
    <property type="molecule type" value="Genomic_DNA"/>
</dbReference>
<name>A0A835LWG5_9MAGN</name>
<protein>
    <recommendedName>
        <fullName evidence="1">PWWP domain-containing protein</fullName>
    </recommendedName>
</protein>